<dbReference type="PANTHER" id="PTHR35936">
    <property type="entry name" value="MEMBRANE-BOUND LYTIC MUREIN TRANSGLYCOSYLASE F"/>
    <property type="match status" value="1"/>
</dbReference>
<sequence length="261" mass="28999">MKRIFSLLFMLVGIVSVLAACGSSDEKSGAEGKDKLVIGIDDKFAPMGFRDDKNNIVGFDIDLATEAAKHMDMAVEFQPIDWSTKESELASGRIDLIWNGYTITDERKEKVLFSKPYLENAQVLVTLKDSSLAKLTDLTNKKIGVQAQSSALDAFNDNAISKKVKNVSEFKDNVLALNDLKAKRVDAVVIDQVVIDYYMTQQPDTFKIMNESLAPEQYGVGIKKGNEALQTKLQEALDKMNEDGTAEEISDKWFGENKVLK</sequence>
<feature type="domain" description="Solute-binding protein family 3/N-terminal" evidence="6">
    <location>
        <begin position="35"/>
        <end position="257"/>
    </location>
</feature>
<dbReference type="AlphaFoldDB" id="A0A433RXB7"/>
<dbReference type="InterPro" id="IPR001638">
    <property type="entry name" value="Solute-binding_3/MltF_N"/>
</dbReference>
<evidence type="ECO:0000313" key="8">
    <source>
        <dbReference type="EMBL" id="RUS57928.1"/>
    </source>
</evidence>
<dbReference type="RefSeq" id="WP_126989508.1">
    <property type="nucleotide sequence ID" value="NZ_JTFC01000009.1"/>
</dbReference>
<dbReference type="InterPro" id="IPR018313">
    <property type="entry name" value="SBP_3_CS"/>
</dbReference>
<dbReference type="PROSITE" id="PS51257">
    <property type="entry name" value="PROKAR_LIPOPROTEIN"/>
    <property type="match status" value="1"/>
</dbReference>
<dbReference type="CDD" id="cd00996">
    <property type="entry name" value="PBP2_AatB_like"/>
    <property type="match status" value="1"/>
</dbReference>
<evidence type="ECO:0000259" key="6">
    <source>
        <dbReference type="SMART" id="SM00062"/>
    </source>
</evidence>
<evidence type="ECO:0000256" key="1">
    <source>
        <dbReference type="ARBA" id="ARBA00004196"/>
    </source>
</evidence>
<evidence type="ECO:0000256" key="3">
    <source>
        <dbReference type="ARBA" id="ARBA00022729"/>
    </source>
</evidence>
<evidence type="ECO:0000256" key="2">
    <source>
        <dbReference type="ARBA" id="ARBA00010333"/>
    </source>
</evidence>
<dbReference type="OrthoDB" id="9775197at2"/>
<evidence type="ECO:0000259" key="7">
    <source>
        <dbReference type="SMART" id="SM00079"/>
    </source>
</evidence>
<keyword evidence="9" id="KW-1185">Reference proteome</keyword>
<keyword evidence="3 5" id="KW-0732">Signal</keyword>
<feature type="signal peptide" evidence="5">
    <location>
        <begin position="1"/>
        <end position="19"/>
    </location>
</feature>
<evidence type="ECO:0000256" key="5">
    <source>
        <dbReference type="SAM" id="SignalP"/>
    </source>
</evidence>
<gene>
    <name evidence="8" type="ORF">QI30_03165</name>
</gene>
<dbReference type="GO" id="GO:0015276">
    <property type="term" value="F:ligand-gated monoatomic ion channel activity"/>
    <property type="evidence" value="ECO:0007669"/>
    <property type="project" value="InterPro"/>
</dbReference>
<name>A0A433RXB7_9BACL</name>
<organism evidence="8 9">
    <name type="scientific">Candidatus Kurthia intestinigallinarum</name>
    <dbReference type="NCBI Taxonomy" id="1562256"/>
    <lineage>
        <taxon>Bacteria</taxon>
        <taxon>Bacillati</taxon>
        <taxon>Bacillota</taxon>
        <taxon>Bacilli</taxon>
        <taxon>Bacillales</taxon>
        <taxon>Caryophanaceae</taxon>
        <taxon>Kurthia</taxon>
    </lineage>
</organism>
<comment type="similarity">
    <text evidence="2 4">Belongs to the bacterial solute-binding protein 3 family.</text>
</comment>
<accession>A0A433RXB7</accession>
<dbReference type="SMART" id="SM00062">
    <property type="entry name" value="PBPb"/>
    <property type="match status" value="1"/>
</dbReference>
<protein>
    <submittedName>
        <fullName evidence="8">Amino acid ABC transporter substrate-binding protein</fullName>
    </submittedName>
</protein>
<dbReference type="PANTHER" id="PTHR35936:SF34">
    <property type="entry name" value="ABC TRANSPORTER EXTRACELLULAR-BINDING PROTEIN YCKB-RELATED"/>
    <property type="match status" value="1"/>
</dbReference>
<dbReference type="Proteomes" id="UP000288623">
    <property type="component" value="Unassembled WGS sequence"/>
</dbReference>
<feature type="chain" id="PRO_5038354891" evidence="5">
    <location>
        <begin position="20"/>
        <end position="261"/>
    </location>
</feature>
<comment type="subcellular location">
    <subcellularLocation>
        <location evidence="1">Cell envelope</location>
    </subcellularLocation>
</comment>
<dbReference type="GO" id="GO:0030313">
    <property type="term" value="C:cell envelope"/>
    <property type="evidence" value="ECO:0007669"/>
    <property type="project" value="UniProtKB-SubCell"/>
</dbReference>
<evidence type="ECO:0000313" key="9">
    <source>
        <dbReference type="Proteomes" id="UP000288623"/>
    </source>
</evidence>
<dbReference type="Pfam" id="PF00497">
    <property type="entry name" value="SBP_bac_3"/>
    <property type="match status" value="1"/>
</dbReference>
<dbReference type="InterPro" id="IPR001320">
    <property type="entry name" value="Iontro_rcpt_C"/>
</dbReference>
<dbReference type="SMART" id="SM00079">
    <property type="entry name" value="PBPe"/>
    <property type="match status" value="1"/>
</dbReference>
<comment type="caution">
    <text evidence="8">The sequence shown here is derived from an EMBL/GenBank/DDBJ whole genome shotgun (WGS) entry which is preliminary data.</text>
</comment>
<dbReference type="SUPFAM" id="SSF53850">
    <property type="entry name" value="Periplasmic binding protein-like II"/>
    <property type="match status" value="1"/>
</dbReference>
<proteinExistence type="inferred from homology"/>
<dbReference type="Gene3D" id="3.40.190.10">
    <property type="entry name" value="Periplasmic binding protein-like II"/>
    <property type="match status" value="2"/>
</dbReference>
<dbReference type="EMBL" id="JTFC01000009">
    <property type="protein sequence ID" value="RUS57928.1"/>
    <property type="molecule type" value="Genomic_DNA"/>
</dbReference>
<feature type="domain" description="Ionotropic glutamate receptor C-terminal" evidence="7">
    <location>
        <begin position="35"/>
        <end position="256"/>
    </location>
</feature>
<dbReference type="GO" id="GO:0016020">
    <property type="term" value="C:membrane"/>
    <property type="evidence" value="ECO:0007669"/>
    <property type="project" value="InterPro"/>
</dbReference>
<evidence type="ECO:0000256" key="4">
    <source>
        <dbReference type="RuleBase" id="RU003744"/>
    </source>
</evidence>
<dbReference type="PROSITE" id="PS01039">
    <property type="entry name" value="SBP_BACTERIAL_3"/>
    <property type="match status" value="1"/>
</dbReference>
<reference evidence="8 9" key="1">
    <citation type="submission" date="2014-11" db="EMBL/GenBank/DDBJ databases">
        <title>Genome sequence and analysis of novel Kurthia sp.</title>
        <authorList>
            <person name="Lawson J.N."/>
            <person name="Gonzalez J.E."/>
            <person name="Rinauldi L."/>
            <person name="Xuan Z."/>
            <person name="Firman A."/>
            <person name="Shaddox L."/>
            <person name="Trudeau A."/>
            <person name="Shah S."/>
            <person name="Reiman D."/>
        </authorList>
    </citation>
    <scope>NUCLEOTIDE SEQUENCE [LARGE SCALE GENOMIC DNA]</scope>
    <source>
        <strain evidence="8 9">3B1D</strain>
    </source>
</reference>